<accession>A0A8J6DIY9</accession>
<feature type="compositionally biased region" description="Basic residues" evidence="10">
    <location>
        <begin position="1"/>
        <end position="11"/>
    </location>
</feature>
<dbReference type="EMBL" id="JAGFMF010011849">
    <property type="protein sequence ID" value="KAG8511237.1"/>
    <property type="molecule type" value="Genomic_DNA"/>
</dbReference>
<dbReference type="PANTHER" id="PTHR44444:SF1">
    <property type="entry name" value="PROTEIN SEL-1 HOMOLOG 3"/>
    <property type="match status" value="1"/>
</dbReference>
<evidence type="ECO:0000256" key="7">
    <source>
        <dbReference type="ARBA" id="ARBA00023180"/>
    </source>
</evidence>
<keyword evidence="4" id="KW-0677">Repeat</keyword>
<dbReference type="FunFam" id="1.25.40.10:FF:000171">
    <property type="entry name" value="protein sel-1 homolog 3 isoform X1"/>
    <property type="match status" value="1"/>
</dbReference>
<feature type="compositionally biased region" description="Low complexity" evidence="10">
    <location>
        <begin position="73"/>
        <end position="82"/>
    </location>
</feature>
<comment type="subcellular location">
    <subcellularLocation>
        <location evidence="1">Membrane</location>
        <topology evidence="1">Single-pass membrane protein</topology>
    </subcellularLocation>
</comment>
<dbReference type="SUPFAM" id="SSF49899">
    <property type="entry name" value="Concanavalin A-like lectins/glucanases"/>
    <property type="match status" value="1"/>
</dbReference>
<dbReference type="Pfam" id="PF08238">
    <property type="entry name" value="Sel1"/>
    <property type="match status" value="6"/>
</dbReference>
<feature type="non-terminal residue" evidence="12">
    <location>
        <position position="1"/>
    </location>
</feature>
<keyword evidence="2" id="KW-0597">Phosphoprotein</keyword>
<keyword evidence="7" id="KW-0325">Glycoprotein</keyword>
<evidence type="ECO:0000256" key="6">
    <source>
        <dbReference type="ARBA" id="ARBA00023136"/>
    </source>
</evidence>
<dbReference type="OrthoDB" id="272077at2759"/>
<evidence type="ECO:0000256" key="8">
    <source>
        <dbReference type="ARBA" id="ARBA00068318"/>
    </source>
</evidence>
<dbReference type="SMART" id="SM00671">
    <property type="entry name" value="SEL1"/>
    <property type="match status" value="8"/>
</dbReference>
<evidence type="ECO:0000256" key="10">
    <source>
        <dbReference type="SAM" id="MobiDB-lite"/>
    </source>
</evidence>
<dbReference type="Proteomes" id="UP000700334">
    <property type="component" value="Unassembled WGS sequence"/>
</dbReference>
<dbReference type="InterPro" id="IPR042756">
    <property type="entry name" value="Sel-1L3"/>
</dbReference>
<feature type="region of interest" description="Disordered" evidence="10">
    <location>
        <begin position="1"/>
        <end position="89"/>
    </location>
</feature>
<sequence>AARRVGRRRQVAPRAAAGPAGGGREGGASGGGRSLHQVTCSGPDPGGLAMQRRGAGLGWPRQQQQQPPPPAVGPRAAAMAPPSGGTPRGLGGRPACALLLLCYLVSAGSCPGPPCARGPGDAGGGGLGAPGRGAGAARRVCSLLAAAPRALAAPGLGSRGGESGAWSELLGALSRVSIPLPPRLAPVAGQGSPRPVLCPCAPRSLPALRSLSAAHTSLLPPYRPGLLARSSCSFFPSRAQLRLSLREGSLPLSSFSFRPALLARTVFCQPLFNSCVVTPTKLRLPERNLVLCSTLTASVRDGKVLKCRATAEKNFVPSLGRQTSLTTSVNPEADRGVAYKDFIYFTVFEGNVRNVSEVSVEYLCSQPCVVNLEAVVSSEFRSSIPVYKKRWKNEKHLHTSRTQIVHVRFPSIMVYRDDYFIRHSIAVSAVILRAWITHRYGGGDLDVKWEENLLRAVAKNYTLLKTVPPFERPFKDHQVCLEWNMDYIWNLWANRIPQCPLENDAVTLLSFVYASSGENTGIVKKIPRFQNRELEATRHQRTDYPVFTLSLWLYLLHYCKSNLCGILYFVDSNEMYGTPSVFLTEEGHLHIQMHLVKGEDLAVKTKFTLPLKEWFRLDISFNGGQIVVTTSTGQDLENYHNQTISFREDFYYNDTAGYFIIGGSRYVAGIEGFFGPLKYYRLHTLHPEQIFNPLLEKQLAEEVKFYYDRCAEIQEIVSVYLSEVRQGRQEACDPQNAYLDLKRKFGQLPTCRAFPWEKELKDQHPSLFQALLEIGVMTVPWNPNESVLEIGGRIFEKAVKRLSAVDGLHQISSVIPSLMDSSCCGYHKASYYLAVLYETGLNVPRDQLQGMLYSLVGGQGSERLSSMNLGYKHYQGIDEYPLDWELSYAYYSNIATKTPLDQHTLQGDQAYVETIRLKDDEILKVQTKEDGDVFMWLKHEATRGNAAAQQRLAQMLFWGQQGVAKNPEAAIEWYAKGALETEDPALIYDYAIVLFKGQGVKKNRRLALELMKKAASKGLHQAVNGLGWYYHKFKKNYAKAAKYWVKAEEMGNPDASYNLGVLYLDGIFPGVPGRNQTLAGEYFHKAAQGGHIEGTLWCSLYYITGNLETFPRDPEKAVVWAKHVAEKNGYLGHVIRKGLNAYLGGYWHEALLYYVLAAETGIEVSQTNLAHICEERPDLAERYLGVNCVWRYYNFSVFQIDAPSFAYLKMGDLYYYGHQNQSQDLELSVSKGQELLVAPRCGGHRLGPHGHPRLDGLPRSHGFFNLALLIEEGAMIPPHILDILEIDPAAHPDNISVLQELYERCWNHSSEESFSPCSLAWLYLHLRLIWGALLHSALVYFLGTFLLSILTAGIVQYFQSLSASGSPSAPAPGPPNPTPATESPAVPPAADASAQDQPAVTNSPEPRG</sequence>
<evidence type="ECO:0000256" key="2">
    <source>
        <dbReference type="ARBA" id="ARBA00022553"/>
    </source>
</evidence>
<reference evidence="12" key="1">
    <citation type="journal article" date="2021" name="Evol. Appl.">
        <title>The genome of the Pyrenean desman and the effects of bottlenecks and inbreeding on the genomic landscape of an endangered species.</title>
        <authorList>
            <person name="Escoda L."/>
            <person name="Castresana J."/>
        </authorList>
    </citation>
    <scope>NUCLEOTIDE SEQUENCE</scope>
    <source>
        <strain evidence="12">IBE-C5619</strain>
    </source>
</reference>
<dbReference type="Gene3D" id="1.25.40.10">
    <property type="entry name" value="Tetratricopeptide repeat domain"/>
    <property type="match status" value="1"/>
</dbReference>
<feature type="compositionally biased region" description="Pro residues" evidence="10">
    <location>
        <begin position="1369"/>
        <end position="1378"/>
    </location>
</feature>
<evidence type="ECO:0000313" key="13">
    <source>
        <dbReference type="Proteomes" id="UP000700334"/>
    </source>
</evidence>
<feature type="region of interest" description="Disordered" evidence="10">
    <location>
        <begin position="1363"/>
        <end position="1408"/>
    </location>
</feature>
<dbReference type="InterPro" id="IPR006597">
    <property type="entry name" value="Sel1-like"/>
</dbReference>
<feature type="compositionally biased region" description="Gly residues" evidence="10">
    <location>
        <begin position="19"/>
        <end position="33"/>
    </location>
</feature>
<gene>
    <name evidence="12" type="ORF">J0S82_014279</name>
</gene>
<dbReference type="PANTHER" id="PTHR44444">
    <property type="entry name" value="PROTEIN SEL-1 HOMOLOG 3"/>
    <property type="match status" value="1"/>
</dbReference>
<dbReference type="SUPFAM" id="SSF81901">
    <property type="entry name" value="HCP-like"/>
    <property type="match status" value="1"/>
</dbReference>
<dbReference type="InterPro" id="IPR011990">
    <property type="entry name" value="TPR-like_helical_dom_sf"/>
</dbReference>
<keyword evidence="13" id="KW-1185">Reference proteome</keyword>
<feature type="compositionally biased region" description="Low complexity" evidence="10">
    <location>
        <begin position="1379"/>
        <end position="1400"/>
    </location>
</feature>
<evidence type="ECO:0000256" key="5">
    <source>
        <dbReference type="ARBA" id="ARBA00022989"/>
    </source>
</evidence>
<evidence type="ECO:0000256" key="11">
    <source>
        <dbReference type="SAM" id="Phobius"/>
    </source>
</evidence>
<dbReference type="GO" id="GO:0016020">
    <property type="term" value="C:membrane"/>
    <property type="evidence" value="ECO:0007669"/>
    <property type="project" value="UniProtKB-SubCell"/>
</dbReference>
<comment type="caution">
    <text evidence="12">The sequence shown here is derived from an EMBL/GenBank/DDBJ whole genome shotgun (WGS) entry which is preliminary data.</text>
</comment>
<feature type="transmembrane region" description="Helical" evidence="11">
    <location>
        <begin position="1337"/>
        <end position="1358"/>
    </location>
</feature>
<evidence type="ECO:0000256" key="3">
    <source>
        <dbReference type="ARBA" id="ARBA00022692"/>
    </source>
</evidence>
<proteinExistence type="predicted"/>
<keyword evidence="6 11" id="KW-0472">Membrane</keyword>
<evidence type="ECO:0000256" key="4">
    <source>
        <dbReference type="ARBA" id="ARBA00022737"/>
    </source>
</evidence>
<keyword evidence="5 11" id="KW-1133">Transmembrane helix</keyword>
<dbReference type="InterPro" id="IPR013320">
    <property type="entry name" value="ConA-like_dom_sf"/>
</dbReference>
<evidence type="ECO:0000313" key="12">
    <source>
        <dbReference type="EMBL" id="KAG8511237.1"/>
    </source>
</evidence>
<keyword evidence="3 11" id="KW-0812">Transmembrane</keyword>
<organism evidence="12 13">
    <name type="scientific">Galemys pyrenaicus</name>
    <name type="common">Iberian desman</name>
    <name type="synonym">Pyrenean desman</name>
    <dbReference type="NCBI Taxonomy" id="202257"/>
    <lineage>
        <taxon>Eukaryota</taxon>
        <taxon>Metazoa</taxon>
        <taxon>Chordata</taxon>
        <taxon>Craniata</taxon>
        <taxon>Vertebrata</taxon>
        <taxon>Euteleostomi</taxon>
        <taxon>Mammalia</taxon>
        <taxon>Eutheria</taxon>
        <taxon>Laurasiatheria</taxon>
        <taxon>Eulipotyphla</taxon>
        <taxon>Talpidae</taxon>
        <taxon>Galemys</taxon>
    </lineage>
</organism>
<protein>
    <recommendedName>
        <fullName evidence="8">Protein sel-1 homolog 3</fullName>
    </recommendedName>
    <alternativeName>
        <fullName evidence="9">Suppressor of lin-12-like protein 3</fullName>
    </alternativeName>
</protein>
<name>A0A8J6DIY9_GALPY</name>
<evidence type="ECO:0000256" key="9">
    <source>
        <dbReference type="ARBA" id="ARBA00076628"/>
    </source>
</evidence>
<dbReference type="FunFam" id="1.25.40.10:FF:000129">
    <property type="entry name" value="protein sel-1 homolog 3 isoform X1"/>
    <property type="match status" value="1"/>
</dbReference>
<evidence type="ECO:0000256" key="1">
    <source>
        <dbReference type="ARBA" id="ARBA00004167"/>
    </source>
</evidence>